<accession>A0A183SBW8</accession>
<evidence type="ECO:0000313" key="2">
    <source>
        <dbReference type="Proteomes" id="UP000275846"/>
    </source>
</evidence>
<dbReference type="WBParaSite" id="SSLN_0000177901-mRNA-1">
    <property type="protein sequence ID" value="SSLN_0000177901-mRNA-1"/>
    <property type="gene ID" value="SSLN_0000177901"/>
</dbReference>
<dbReference type="AlphaFoldDB" id="A0A183SBW8"/>
<gene>
    <name evidence="1" type="ORF">SSLN_LOCUS1716</name>
</gene>
<sequence>MERVSTCGGRPLKPDKLIVYDVYDLWEYRMKVYLEAVDEVARPAAILGRLDNEVYTADRTAIRIASLTPGTIFELSVGTSDAHQYPGLPVPPSRIAANTHGSISSD</sequence>
<name>A0A183SBW8_SCHSO</name>
<reference evidence="3" key="1">
    <citation type="submission" date="2016-06" db="UniProtKB">
        <authorList>
            <consortium name="WormBaseParasite"/>
        </authorList>
    </citation>
    <scope>IDENTIFICATION</scope>
</reference>
<dbReference type="EMBL" id="UYSU01005742">
    <property type="protein sequence ID" value="VDL88101.1"/>
    <property type="molecule type" value="Genomic_DNA"/>
</dbReference>
<dbReference type="Proteomes" id="UP000275846">
    <property type="component" value="Unassembled WGS sequence"/>
</dbReference>
<evidence type="ECO:0000313" key="1">
    <source>
        <dbReference type="EMBL" id="VDL88101.1"/>
    </source>
</evidence>
<keyword evidence="2" id="KW-1185">Reference proteome</keyword>
<proteinExistence type="predicted"/>
<organism evidence="3">
    <name type="scientific">Schistocephalus solidus</name>
    <name type="common">Tapeworm</name>
    <dbReference type="NCBI Taxonomy" id="70667"/>
    <lineage>
        <taxon>Eukaryota</taxon>
        <taxon>Metazoa</taxon>
        <taxon>Spiralia</taxon>
        <taxon>Lophotrochozoa</taxon>
        <taxon>Platyhelminthes</taxon>
        <taxon>Cestoda</taxon>
        <taxon>Eucestoda</taxon>
        <taxon>Diphyllobothriidea</taxon>
        <taxon>Diphyllobothriidae</taxon>
        <taxon>Schistocephalus</taxon>
    </lineage>
</organism>
<evidence type="ECO:0000313" key="3">
    <source>
        <dbReference type="WBParaSite" id="SSLN_0000177901-mRNA-1"/>
    </source>
</evidence>
<reference evidence="1 2" key="2">
    <citation type="submission" date="2018-11" db="EMBL/GenBank/DDBJ databases">
        <authorList>
            <consortium name="Pathogen Informatics"/>
        </authorList>
    </citation>
    <scope>NUCLEOTIDE SEQUENCE [LARGE SCALE GENOMIC DNA]</scope>
    <source>
        <strain evidence="1 2">NST_G2</strain>
    </source>
</reference>
<protein>
    <submittedName>
        <fullName evidence="3">Plastocyanin-like domain-containing protein</fullName>
    </submittedName>
</protein>